<evidence type="ECO:0000313" key="3">
    <source>
        <dbReference type="Proteomes" id="UP000824264"/>
    </source>
</evidence>
<reference evidence="2" key="2">
    <citation type="submission" date="2021-04" db="EMBL/GenBank/DDBJ databases">
        <authorList>
            <person name="Gilroy R."/>
        </authorList>
    </citation>
    <scope>NUCLEOTIDE SEQUENCE</scope>
    <source>
        <strain evidence="2">ChiSxjej5B17-1746</strain>
    </source>
</reference>
<organism evidence="2 3">
    <name type="scientific">Candidatus Bilophila faecipullorum</name>
    <dbReference type="NCBI Taxonomy" id="2838482"/>
    <lineage>
        <taxon>Bacteria</taxon>
        <taxon>Pseudomonadati</taxon>
        <taxon>Thermodesulfobacteriota</taxon>
        <taxon>Desulfovibrionia</taxon>
        <taxon>Desulfovibrionales</taxon>
        <taxon>Desulfovibrionaceae</taxon>
        <taxon>Bilophila</taxon>
    </lineage>
</organism>
<comment type="caution">
    <text evidence="2">The sequence shown here is derived from an EMBL/GenBank/DDBJ whole genome shotgun (WGS) entry which is preliminary data.</text>
</comment>
<protein>
    <submittedName>
        <fullName evidence="2">Uncharacterized protein</fullName>
    </submittedName>
</protein>
<gene>
    <name evidence="2" type="ORF">H9874_01115</name>
</gene>
<evidence type="ECO:0000313" key="2">
    <source>
        <dbReference type="EMBL" id="HIW77733.1"/>
    </source>
</evidence>
<dbReference type="Proteomes" id="UP000824264">
    <property type="component" value="Unassembled WGS sequence"/>
</dbReference>
<feature type="region of interest" description="Disordered" evidence="1">
    <location>
        <begin position="80"/>
        <end position="139"/>
    </location>
</feature>
<feature type="compositionally biased region" description="Acidic residues" evidence="1">
    <location>
        <begin position="81"/>
        <end position="95"/>
    </location>
</feature>
<name>A0A9D1QXJ6_9BACT</name>
<reference evidence="2" key="1">
    <citation type="journal article" date="2021" name="PeerJ">
        <title>Extensive microbial diversity within the chicken gut microbiome revealed by metagenomics and culture.</title>
        <authorList>
            <person name="Gilroy R."/>
            <person name="Ravi A."/>
            <person name="Getino M."/>
            <person name="Pursley I."/>
            <person name="Horton D.L."/>
            <person name="Alikhan N.F."/>
            <person name="Baker D."/>
            <person name="Gharbi K."/>
            <person name="Hall N."/>
            <person name="Watson M."/>
            <person name="Adriaenssens E.M."/>
            <person name="Foster-Nyarko E."/>
            <person name="Jarju S."/>
            <person name="Secka A."/>
            <person name="Antonio M."/>
            <person name="Oren A."/>
            <person name="Chaudhuri R.R."/>
            <person name="La Ragione R."/>
            <person name="Hildebrand F."/>
            <person name="Pallen M.J."/>
        </authorList>
    </citation>
    <scope>NUCLEOTIDE SEQUENCE</scope>
    <source>
        <strain evidence="2">ChiSxjej5B17-1746</strain>
    </source>
</reference>
<evidence type="ECO:0000256" key="1">
    <source>
        <dbReference type="SAM" id="MobiDB-lite"/>
    </source>
</evidence>
<dbReference type="EMBL" id="DXGI01000038">
    <property type="protein sequence ID" value="HIW77733.1"/>
    <property type="molecule type" value="Genomic_DNA"/>
</dbReference>
<feature type="non-terminal residue" evidence="2">
    <location>
        <position position="1"/>
    </location>
</feature>
<sequence>VEPKDVSELTADAIPEQTYTGSALTPEVTLRDGGKALTAGTDYTVAYADNVNAGTATVTITGMGNYTGTLTATFAIRAAATEDEPEDKDEQENTQEDPTLTPAQQAKALAKGEAVEGLVTDRRGEPVSYEAASEEAADEATGEIIERTLIIAADPVLDEDGEVVLRDGEPVYEQRNLNLSQALLEAIAELGYTHIRFSVKEAALEWAIADMTEDSNIIRLAPMEADELSQREREAIGEAEQLSGSYRARITAMIDGEETDITSQIPSLTARFGAEAIRELMETERPQCLLVPSDEALEAMVSQAKHVEEGEKDEKESSYQTALAESGLFVLVLQ</sequence>
<dbReference type="AlphaFoldDB" id="A0A9D1QXJ6"/>
<proteinExistence type="predicted"/>
<accession>A0A9D1QXJ6</accession>